<feature type="region of interest" description="Disordered" evidence="1">
    <location>
        <begin position="257"/>
        <end position="278"/>
    </location>
</feature>
<dbReference type="KEGG" id="hpr:PARA_04180"/>
<name>A0AB33QGK5_HAEP3</name>
<dbReference type="RefSeq" id="WP_014064334.1">
    <property type="nucleotide sequence ID" value="NC_015964.1"/>
</dbReference>
<feature type="domain" description="Phage tail fibre protein N-terminal" evidence="2">
    <location>
        <begin position="1"/>
        <end position="150"/>
    </location>
</feature>
<dbReference type="InterPro" id="IPR051934">
    <property type="entry name" value="Phage_Tail_Fiber_Structural"/>
</dbReference>
<accession>A0AB33QGK5</accession>
<evidence type="ECO:0000256" key="1">
    <source>
        <dbReference type="SAM" id="MobiDB-lite"/>
    </source>
</evidence>
<sequence>MTAQYFTVLTDYGTQAFANAIATNQPIQFSSFAVGDGNGQAVTPTADRTALVKETHRGNVSAVSLDPRNNKQIIIELTIPEDVGGFYIREMGVFDSTNKLVAYANTPESFKPTLESGSGKVQVLRMILKVSNSQAVTLSIDNSVIFVTRQQLNPKKITSQTANGFDDSGHTHEIETADTTKAGIVQLTDDTGLDSDKLGLSARAGKKLAQLISKVQLALGNYIPNNKKSNSVTSNSNEDVATSSAVKTAYDKGVEAKTAADNANQNADGRVSKSGDTMTGDMSFKQGDYSGINLYNNDGYYLRLEGNNHANGSMLTAVYRKPNGENVAVVSFPKRDGTIAYVNDVVAKSGDSMKGTLTFTGATENYYIGNYSWRMPIKFSGDTFIGNEVTGIGFNNNGSLNLGGRKNSSEFIATIDSEGIYTGGVVRATGHTAKAYGQGGFANQWTDKNAPYAVHNPNANGKNIYYPFIKGFNTNGNQYGTAFSFGYMTPGTIDQFGSGAIHLLTDSGNGKIWWFGHDGVLRGDDFVTTDGKRLSDLPRERLIWQGSTDNPITVNAQVSKGALFILMDTPNGPNANRPIWFSAPIEQCHDTRIGEYDTGGTAGDYNYVTLALLHRNGNNITITPQSDGRKPRIKKVVVFG</sequence>
<evidence type="ECO:0000259" key="2">
    <source>
        <dbReference type="Pfam" id="PF12571"/>
    </source>
</evidence>
<dbReference type="PANTHER" id="PTHR35191:SF1">
    <property type="entry name" value="PROPHAGE SIDE TAIL FIBER PROTEIN HOMOLOG STFQ-RELATED"/>
    <property type="match status" value="1"/>
</dbReference>
<evidence type="ECO:0000313" key="3">
    <source>
        <dbReference type="EMBL" id="CBW14525.1"/>
    </source>
</evidence>
<organism evidence="3 4">
    <name type="scientific">Haemophilus parainfluenzae (strain T3T1)</name>
    <dbReference type="NCBI Taxonomy" id="862965"/>
    <lineage>
        <taxon>Bacteria</taxon>
        <taxon>Pseudomonadati</taxon>
        <taxon>Pseudomonadota</taxon>
        <taxon>Gammaproteobacteria</taxon>
        <taxon>Pasteurellales</taxon>
        <taxon>Pasteurellaceae</taxon>
        <taxon>Haemophilus</taxon>
    </lineage>
</organism>
<dbReference type="AlphaFoldDB" id="A0AB33QGK5"/>
<feature type="region of interest" description="Disordered" evidence="1">
    <location>
        <begin position="158"/>
        <end position="177"/>
    </location>
</feature>
<proteinExistence type="predicted"/>
<protein>
    <submittedName>
        <fullName evidence="3">Probable tail fiber protein</fullName>
    </submittedName>
</protein>
<gene>
    <name evidence="3" type="ordered locus">PARA_04180</name>
</gene>
<evidence type="ECO:0000313" key="4">
    <source>
        <dbReference type="Proteomes" id="UP000007052"/>
    </source>
</evidence>
<dbReference type="EMBL" id="FQ312002">
    <property type="protein sequence ID" value="CBW14525.1"/>
    <property type="molecule type" value="Genomic_DNA"/>
</dbReference>
<dbReference type="InterPro" id="IPR022225">
    <property type="entry name" value="Phage_tail_fibre_N"/>
</dbReference>
<dbReference type="PANTHER" id="PTHR35191">
    <property type="entry name" value="PROPHAGE SIDE TAIL FIBER PROTEIN HOMOLOG STFQ-RELATED"/>
    <property type="match status" value="1"/>
</dbReference>
<dbReference type="Pfam" id="PF12571">
    <property type="entry name" value="Phage_tail_fib"/>
    <property type="match status" value="1"/>
</dbReference>
<reference evidence="4" key="1">
    <citation type="submission" date="2010-07" db="EMBL/GenBank/DDBJ databases">
        <title>The genome sequence of Haemophilus parainfluenzae T3T1.</title>
        <authorList>
            <person name="Crook D."/>
            <person name="Hood D."/>
            <person name="Moxon R."/>
            <person name="Parkhill J."/>
            <person name="Aslett M."/>
            <person name="Bentley S.D."/>
        </authorList>
    </citation>
    <scope>NUCLEOTIDE SEQUENCE [LARGE SCALE GENOMIC DNA]</scope>
    <source>
        <strain evidence="4">T3T1</strain>
    </source>
</reference>
<dbReference type="Proteomes" id="UP000007052">
    <property type="component" value="Chromosome"/>
</dbReference>